<feature type="repeat" description="TPR" evidence="1">
    <location>
        <begin position="52"/>
        <end position="85"/>
    </location>
</feature>
<proteinExistence type="predicted"/>
<dbReference type="InterPro" id="IPR011990">
    <property type="entry name" value="TPR-like_helical_dom_sf"/>
</dbReference>
<name>A0A0D3J620_EMIH1</name>
<reference evidence="3" key="1">
    <citation type="journal article" date="2013" name="Nature">
        <title>Pan genome of the phytoplankton Emiliania underpins its global distribution.</title>
        <authorList>
            <person name="Read B.A."/>
            <person name="Kegel J."/>
            <person name="Klute M.J."/>
            <person name="Kuo A."/>
            <person name="Lefebvre S.C."/>
            <person name="Maumus F."/>
            <person name="Mayer C."/>
            <person name="Miller J."/>
            <person name="Monier A."/>
            <person name="Salamov A."/>
            <person name="Young J."/>
            <person name="Aguilar M."/>
            <person name="Claverie J.M."/>
            <person name="Frickenhaus S."/>
            <person name="Gonzalez K."/>
            <person name="Herman E.K."/>
            <person name="Lin Y.C."/>
            <person name="Napier J."/>
            <person name="Ogata H."/>
            <person name="Sarno A.F."/>
            <person name="Shmutz J."/>
            <person name="Schroeder D."/>
            <person name="de Vargas C."/>
            <person name="Verret F."/>
            <person name="von Dassow P."/>
            <person name="Valentin K."/>
            <person name="Van de Peer Y."/>
            <person name="Wheeler G."/>
            <person name="Dacks J.B."/>
            <person name="Delwiche C.F."/>
            <person name="Dyhrman S.T."/>
            <person name="Glockner G."/>
            <person name="John U."/>
            <person name="Richards T."/>
            <person name="Worden A.Z."/>
            <person name="Zhang X."/>
            <person name="Grigoriev I.V."/>
            <person name="Allen A.E."/>
            <person name="Bidle K."/>
            <person name="Borodovsky M."/>
            <person name="Bowler C."/>
            <person name="Brownlee C."/>
            <person name="Cock J.M."/>
            <person name="Elias M."/>
            <person name="Gladyshev V.N."/>
            <person name="Groth M."/>
            <person name="Guda C."/>
            <person name="Hadaegh A."/>
            <person name="Iglesias-Rodriguez M.D."/>
            <person name="Jenkins J."/>
            <person name="Jones B.M."/>
            <person name="Lawson T."/>
            <person name="Leese F."/>
            <person name="Lindquist E."/>
            <person name="Lobanov A."/>
            <person name="Lomsadze A."/>
            <person name="Malik S.B."/>
            <person name="Marsh M.E."/>
            <person name="Mackinder L."/>
            <person name="Mock T."/>
            <person name="Mueller-Roeber B."/>
            <person name="Pagarete A."/>
            <person name="Parker M."/>
            <person name="Probert I."/>
            <person name="Quesneville H."/>
            <person name="Raines C."/>
            <person name="Rensing S.A."/>
            <person name="Riano-Pachon D.M."/>
            <person name="Richier S."/>
            <person name="Rokitta S."/>
            <person name="Shiraiwa Y."/>
            <person name="Soanes D.M."/>
            <person name="van der Giezen M."/>
            <person name="Wahlund T.M."/>
            <person name="Williams B."/>
            <person name="Wilson W."/>
            <person name="Wolfe G."/>
            <person name="Wurch L.L."/>
        </authorList>
    </citation>
    <scope>NUCLEOTIDE SEQUENCE</scope>
</reference>
<keyword evidence="1" id="KW-0802">TPR repeat</keyword>
<accession>A0A0D3J620</accession>
<sequence length="146" mass="15516">MLSVPGSSLRSTFEAALVLQRAGDADAALERYELFLQAARSLGTQAPPESFAEVLVNMGTIHAKRGDVSRAKQLFSEALDAREMGTAHLNLALLELSAASRGGGMPPSALSKARGHCERAIALNDDDNAVVGARRVLRDIERSKTS</sequence>
<dbReference type="GeneID" id="17264501"/>
<dbReference type="AlphaFoldDB" id="A0A0D3J620"/>
<protein>
    <recommendedName>
        <fullName evidence="4">MalT-like TPR region domain-containing protein</fullName>
    </recommendedName>
</protein>
<evidence type="ECO:0000313" key="3">
    <source>
        <dbReference type="Proteomes" id="UP000013827"/>
    </source>
</evidence>
<dbReference type="SUPFAM" id="SSF48452">
    <property type="entry name" value="TPR-like"/>
    <property type="match status" value="1"/>
</dbReference>
<evidence type="ECO:0000256" key="1">
    <source>
        <dbReference type="PROSITE-ProRule" id="PRU00339"/>
    </source>
</evidence>
<evidence type="ECO:0000313" key="2">
    <source>
        <dbReference type="EnsemblProtists" id="EOD18955"/>
    </source>
</evidence>
<evidence type="ECO:0008006" key="4">
    <source>
        <dbReference type="Google" id="ProtNLM"/>
    </source>
</evidence>
<organism evidence="2 3">
    <name type="scientific">Emiliania huxleyi (strain CCMP1516)</name>
    <dbReference type="NCBI Taxonomy" id="280463"/>
    <lineage>
        <taxon>Eukaryota</taxon>
        <taxon>Haptista</taxon>
        <taxon>Haptophyta</taxon>
        <taxon>Prymnesiophyceae</taxon>
        <taxon>Isochrysidales</taxon>
        <taxon>Noelaerhabdaceae</taxon>
        <taxon>Emiliania</taxon>
    </lineage>
</organism>
<dbReference type="InterPro" id="IPR019734">
    <property type="entry name" value="TPR_rpt"/>
</dbReference>
<dbReference type="KEGG" id="ehx:EMIHUDRAFT_243473"/>
<dbReference type="RefSeq" id="XP_005771384.1">
    <property type="nucleotide sequence ID" value="XM_005771327.1"/>
</dbReference>
<dbReference type="PROSITE" id="PS50005">
    <property type="entry name" value="TPR"/>
    <property type="match status" value="1"/>
</dbReference>
<dbReference type="EnsemblProtists" id="EOD18955">
    <property type="protein sequence ID" value="EOD18955"/>
    <property type="gene ID" value="EMIHUDRAFT_243473"/>
</dbReference>
<dbReference type="PaxDb" id="2903-EOD18955"/>
<dbReference type="HOGENOM" id="CLU_1780927_0_0_1"/>
<dbReference type="eggNOG" id="ENOG502SWS8">
    <property type="taxonomic scope" value="Eukaryota"/>
</dbReference>
<dbReference type="Proteomes" id="UP000013827">
    <property type="component" value="Unassembled WGS sequence"/>
</dbReference>
<keyword evidence="3" id="KW-1185">Reference proteome</keyword>
<dbReference type="Gene3D" id="1.25.40.10">
    <property type="entry name" value="Tetratricopeptide repeat domain"/>
    <property type="match status" value="1"/>
</dbReference>
<reference evidence="2" key="2">
    <citation type="submission" date="2024-10" db="UniProtKB">
        <authorList>
            <consortium name="EnsemblProtists"/>
        </authorList>
    </citation>
    <scope>IDENTIFICATION</scope>
</reference>